<keyword evidence="1" id="KW-1133">Transmembrane helix</keyword>
<keyword evidence="1" id="KW-0812">Transmembrane</keyword>
<evidence type="ECO:0000313" key="3">
    <source>
        <dbReference type="Proteomes" id="UP001391051"/>
    </source>
</evidence>
<protein>
    <submittedName>
        <fullName evidence="2">Uncharacterized protein</fullName>
    </submittedName>
</protein>
<reference evidence="2 3" key="1">
    <citation type="submission" date="2023-01" db="EMBL/GenBank/DDBJ databases">
        <title>Analysis of 21 Apiospora genomes using comparative genomics revels a genus with tremendous synthesis potential of carbohydrate active enzymes and secondary metabolites.</title>
        <authorList>
            <person name="Sorensen T."/>
        </authorList>
    </citation>
    <scope>NUCLEOTIDE SEQUENCE [LARGE SCALE GENOMIC DNA]</scope>
    <source>
        <strain evidence="2 3">CBS 24483</strain>
    </source>
</reference>
<name>A0ABR1QT66_9PEZI</name>
<comment type="caution">
    <text evidence="2">The sequence shown here is derived from an EMBL/GenBank/DDBJ whole genome shotgun (WGS) entry which is preliminary data.</text>
</comment>
<organism evidence="2 3">
    <name type="scientific">Apiospora aurea</name>
    <dbReference type="NCBI Taxonomy" id="335848"/>
    <lineage>
        <taxon>Eukaryota</taxon>
        <taxon>Fungi</taxon>
        <taxon>Dikarya</taxon>
        <taxon>Ascomycota</taxon>
        <taxon>Pezizomycotina</taxon>
        <taxon>Sordariomycetes</taxon>
        <taxon>Xylariomycetidae</taxon>
        <taxon>Amphisphaeriales</taxon>
        <taxon>Apiosporaceae</taxon>
        <taxon>Apiospora</taxon>
    </lineage>
</organism>
<proteinExistence type="predicted"/>
<dbReference type="EMBL" id="JAQQWE010000001">
    <property type="protein sequence ID" value="KAK7965845.1"/>
    <property type="molecule type" value="Genomic_DNA"/>
</dbReference>
<dbReference type="GeneID" id="92069406"/>
<keyword evidence="1" id="KW-0472">Membrane</keyword>
<gene>
    <name evidence="2" type="ORF">PG986_000122</name>
</gene>
<evidence type="ECO:0000256" key="1">
    <source>
        <dbReference type="SAM" id="Phobius"/>
    </source>
</evidence>
<accession>A0ABR1QT66</accession>
<sequence length="133" mass="14373">MEFERAYRWTGVVLLLAAGGRLLVPSLAAPYYPHLWLFRATFTTESIIITGSNNAVDSTDMTEPPSPRIVYEWYVDAGYGSGEWALGAGFVCLAVASGLKVGFVWWVGGRRGEKGVTGPVGEEEQAKARASSV</sequence>
<dbReference type="Proteomes" id="UP001391051">
    <property type="component" value="Unassembled WGS sequence"/>
</dbReference>
<feature type="transmembrane region" description="Helical" evidence="1">
    <location>
        <begin position="84"/>
        <end position="107"/>
    </location>
</feature>
<keyword evidence="3" id="KW-1185">Reference proteome</keyword>
<dbReference type="RefSeq" id="XP_066705237.1">
    <property type="nucleotide sequence ID" value="XM_066836344.1"/>
</dbReference>
<evidence type="ECO:0000313" key="2">
    <source>
        <dbReference type="EMBL" id="KAK7965845.1"/>
    </source>
</evidence>